<comment type="caution">
    <text evidence="1">The sequence shown here is derived from an EMBL/GenBank/DDBJ whole genome shotgun (WGS) entry which is preliminary data.</text>
</comment>
<gene>
    <name evidence="1" type="ORF">B296_00050230</name>
</gene>
<sequence>AQRNRETTSLRLEYPADQARGIRAKEIAAIRVYSCRAFTSPRISGFRPSIEVPKSCLTNLCQLSIDVVEIGWSEAV</sequence>
<accession>A0A426X6K8</accession>
<name>A0A426X6K8_ENSVE</name>
<feature type="non-terminal residue" evidence="1">
    <location>
        <position position="1"/>
    </location>
</feature>
<evidence type="ECO:0000313" key="1">
    <source>
        <dbReference type="EMBL" id="RRT35080.1"/>
    </source>
</evidence>
<dbReference type="EMBL" id="AMZH03025619">
    <property type="protein sequence ID" value="RRT35080.1"/>
    <property type="molecule type" value="Genomic_DNA"/>
</dbReference>
<evidence type="ECO:0000313" key="2">
    <source>
        <dbReference type="Proteomes" id="UP000287651"/>
    </source>
</evidence>
<protein>
    <submittedName>
        <fullName evidence="1">Uncharacterized protein</fullName>
    </submittedName>
</protein>
<proteinExistence type="predicted"/>
<dbReference type="AlphaFoldDB" id="A0A426X6K8"/>
<organism evidence="1 2">
    <name type="scientific">Ensete ventricosum</name>
    <name type="common">Abyssinian banana</name>
    <name type="synonym">Musa ensete</name>
    <dbReference type="NCBI Taxonomy" id="4639"/>
    <lineage>
        <taxon>Eukaryota</taxon>
        <taxon>Viridiplantae</taxon>
        <taxon>Streptophyta</taxon>
        <taxon>Embryophyta</taxon>
        <taxon>Tracheophyta</taxon>
        <taxon>Spermatophyta</taxon>
        <taxon>Magnoliopsida</taxon>
        <taxon>Liliopsida</taxon>
        <taxon>Zingiberales</taxon>
        <taxon>Musaceae</taxon>
        <taxon>Ensete</taxon>
    </lineage>
</organism>
<reference evidence="1 2" key="1">
    <citation type="journal article" date="2014" name="Agronomy (Basel)">
        <title>A Draft Genome Sequence for Ensete ventricosum, the Drought-Tolerant Tree Against Hunger.</title>
        <authorList>
            <person name="Harrison J."/>
            <person name="Moore K.A."/>
            <person name="Paszkiewicz K."/>
            <person name="Jones T."/>
            <person name="Grant M."/>
            <person name="Ambacheew D."/>
            <person name="Muzemil S."/>
            <person name="Studholme D.J."/>
        </authorList>
    </citation>
    <scope>NUCLEOTIDE SEQUENCE [LARGE SCALE GENOMIC DNA]</scope>
</reference>
<dbReference type="Proteomes" id="UP000287651">
    <property type="component" value="Unassembled WGS sequence"/>
</dbReference>